<protein>
    <recommendedName>
        <fullName evidence="3">NERD domain-containing protein</fullName>
    </recommendedName>
</protein>
<dbReference type="Proteomes" id="UP000183794">
    <property type="component" value="Unassembled WGS sequence"/>
</dbReference>
<proteinExistence type="predicted"/>
<reference evidence="1 2" key="1">
    <citation type="submission" date="2016-11" db="EMBL/GenBank/DDBJ databases">
        <authorList>
            <person name="Jaros S."/>
            <person name="Januszkiewicz K."/>
            <person name="Wedrychowicz H."/>
        </authorList>
    </citation>
    <scope>NUCLEOTIDE SEQUENCE [LARGE SCALE GENOMIC DNA]</scope>
    <source>
        <strain evidence="1">NVI 5450</strain>
    </source>
</reference>
<evidence type="ECO:0000313" key="1">
    <source>
        <dbReference type="EMBL" id="SGZ20719.1"/>
    </source>
</evidence>
<evidence type="ECO:0000313" key="2">
    <source>
        <dbReference type="Proteomes" id="UP000183794"/>
    </source>
</evidence>
<dbReference type="EMBL" id="FPLD01000173">
    <property type="protein sequence ID" value="SGZ20719.1"/>
    <property type="molecule type" value="Genomic_DNA"/>
</dbReference>
<organism evidence="1 2">
    <name type="scientific">Moritella viscosa</name>
    <dbReference type="NCBI Taxonomy" id="80854"/>
    <lineage>
        <taxon>Bacteria</taxon>
        <taxon>Pseudomonadati</taxon>
        <taxon>Pseudomonadota</taxon>
        <taxon>Gammaproteobacteria</taxon>
        <taxon>Alteromonadales</taxon>
        <taxon>Moritellaceae</taxon>
        <taxon>Moritella</taxon>
    </lineage>
</organism>
<name>A0A1L0AQQ2_9GAMM</name>
<dbReference type="RefSeq" id="WP_075518685.1">
    <property type="nucleotide sequence ID" value="NZ_FPLD01000173.1"/>
</dbReference>
<evidence type="ECO:0008006" key="3">
    <source>
        <dbReference type="Google" id="ProtNLM"/>
    </source>
</evidence>
<gene>
    <name evidence="1" type="ORF">NVI5450_4911</name>
</gene>
<dbReference type="AlphaFoldDB" id="A0A1L0AQQ2"/>
<accession>A0A1L0AQQ2</accession>
<sequence>MVIGILKKYGPCLSSELAERLVDNYGLTPAAARKRISRSGEIVKKLGHLPFPKKARFIYLQENYASPWYWKNLHKAIYESGGAYSRALGAVLGRTVLPIEHFRIACGAPIAQKKHISADTVLERLIAADVLVKTQITGLGCCVVTKSTYEYYPCSEDDFFIEVKGRLAAEAVLIDSVKEWLKRLGFASYHSVKARSALNDSPMVGTFSWDITAPSYMSGLTTWKSGQLKPGFVVCDVLLNGEVDMHSIDPFLYKVSSTKSLRNVGSVMFIFVAQGYSKEAFSALKTAGVIPATPQSLFGKDVAEGFKGLIHTFENAMQGNLNPDDFNNVFEKLGKLEGALGNMRGTFFEFLVAEVIRKTAPATVELNKDIRTLDGESAEVDIWVIKEGVVVQAVECKGMAPGVVLDDKEIDLWLDTRILRVRRYLNQYLKWKDPKPRFELWTSGILSEASLLRIEKTRKINAKKFDLIVVGPEDILDKLSDFKDKALRNSFQYFLPKKKRVKSKG</sequence>
<dbReference type="OrthoDB" id="735874at2"/>